<protein>
    <recommendedName>
        <fullName evidence="3">Stage III sporulation protein AH</fullName>
    </recommendedName>
</protein>
<evidence type="ECO:0000313" key="2">
    <source>
        <dbReference type="Proteomes" id="UP000013523"/>
    </source>
</evidence>
<dbReference type="Gene3D" id="1.10.287.4300">
    <property type="entry name" value="Stage III sporulation protein AH-like"/>
    <property type="match status" value="1"/>
</dbReference>
<accession>R4K528</accession>
<sequence length="179" mass="19268">MNRKQAVIIVTLLVLIVCAGVLATKVNSPLYVSDTDLVNSNNSTASTNSSDNNAANATTSNSNLNYFADARLTREKTNAQTIAALKSIIDDKNVSQESKQNATQKSIDISTASTNATKVENMLKGKGYKEALCTINGDKVSVVVKSDAQKLSDVQQREIRDVVLSVTNLRSIEIEPPVH</sequence>
<dbReference type="Proteomes" id="UP000013523">
    <property type="component" value="Chromosome"/>
</dbReference>
<gene>
    <name evidence="1" type="ORF">Clopa_2835</name>
</gene>
<dbReference type="STRING" id="86416.Clopa_2835"/>
<evidence type="ECO:0000313" key="1">
    <source>
        <dbReference type="EMBL" id="AGK97673.1"/>
    </source>
</evidence>
<dbReference type="KEGG" id="cpas:Clopa_2835"/>
<dbReference type="RefSeq" id="WP_015615967.1">
    <property type="nucleotide sequence ID" value="NC_021182.1"/>
</dbReference>
<organism evidence="1 2">
    <name type="scientific">Clostridium pasteurianum BC1</name>
    <dbReference type="NCBI Taxonomy" id="86416"/>
    <lineage>
        <taxon>Bacteria</taxon>
        <taxon>Bacillati</taxon>
        <taxon>Bacillota</taxon>
        <taxon>Clostridia</taxon>
        <taxon>Eubacteriales</taxon>
        <taxon>Clostridiaceae</taxon>
        <taxon>Clostridium</taxon>
    </lineage>
</organism>
<name>R4K528_CLOPA</name>
<evidence type="ECO:0008006" key="3">
    <source>
        <dbReference type="Google" id="ProtNLM"/>
    </source>
</evidence>
<dbReference type="InterPro" id="IPR038503">
    <property type="entry name" value="SpoIIIAH_sf"/>
</dbReference>
<dbReference type="OrthoDB" id="1707181at2"/>
<dbReference type="PATRIC" id="fig|86416.3.peg.2821"/>
<reference evidence="1 2" key="1">
    <citation type="submission" date="2012-01" db="EMBL/GenBank/DDBJ databases">
        <title>Complete sequence of chromosome of Clostridium pasteurianum BC1.</title>
        <authorList>
            <consortium name="US DOE Joint Genome Institute"/>
            <person name="Lucas S."/>
            <person name="Han J."/>
            <person name="Lapidus A."/>
            <person name="Cheng J.-F."/>
            <person name="Goodwin L."/>
            <person name="Pitluck S."/>
            <person name="Peters L."/>
            <person name="Mikhailova N."/>
            <person name="Teshima H."/>
            <person name="Detter J.C."/>
            <person name="Han C."/>
            <person name="Tapia R."/>
            <person name="Land M."/>
            <person name="Hauser L."/>
            <person name="Kyrpides N."/>
            <person name="Ivanova N."/>
            <person name="Pagani I."/>
            <person name="Dunn J."/>
            <person name="Taghavi S."/>
            <person name="Francis A."/>
            <person name="van der Lelie D."/>
            <person name="Woyke T."/>
        </authorList>
    </citation>
    <scope>NUCLEOTIDE SEQUENCE [LARGE SCALE GENOMIC DNA]</scope>
    <source>
        <strain evidence="1 2">BC1</strain>
    </source>
</reference>
<dbReference type="EMBL" id="CP003261">
    <property type="protein sequence ID" value="AGK97673.1"/>
    <property type="molecule type" value="Genomic_DNA"/>
</dbReference>
<dbReference type="Pfam" id="PF12685">
    <property type="entry name" value="SpoIIIAH"/>
    <property type="match status" value="1"/>
</dbReference>
<dbReference type="InterPro" id="IPR024232">
    <property type="entry name" value="SpoIIIAH"/>
</dbReference>
<dbReference type="AlphaFoldDB" id="R4K528"/>
<dbReference type="eggNOG" id="ENOG5032YS3">
    <property type="taxonomic scope" value="Bacteria"/>
</dbReference>
<dbReference type="HOGENOM" id="CLU_105396_4_0_9"/>
<proteinExistence type="predicted"/>
<keyword evidence="2" id="KW-1185">Reference proteome</keyword>